<dbReference type="InterPro" id="IPR035986">
    <property type="entry name" value="PKD_dom_sf"/>
</dbReference>
<accession>A0A6J4ME56</accession>
<evidence type="ECO:0000256" key="1">
    <source>
        <dbReference type="SAM" id="MobiDB-lite"/>
    </source>
</evidence>
<dbReference type="InterPro" id="IPR005135">
    <property type="entry name" value="Endo/exonuclease/phosphatase"/>
</dbReference>
<dbReference type="PROSITE" id="PS51841">
    <property type="entry name" value="LTD"/>
    <property type="match status" value="1"/>
</dbReference>
<dbReference type="Pfam" id="PF18911">
    <property type="entry name" value="PKD_4"/>
    <property type="match status" value="2"/>
</dbReference>
<dbReference type="GO" id="GO:0005975">
    <property type="term" value="P:carbohydrate metabolic process"/>
    <property type="evidence" value="ECO:0007669"/>
    <property type="project" value="UniProtKB-ARBA"/>
</dbReference>
<gene>
    <name evidence="3" type="ORF">AVDCRST_MAG07-3450</name>
</gene>
<dbReference type="EMBL" id="CADCUB010000166">
    <property type="protein sequence ID" value="CAA9357239.1"/>
    <property type="molecule type" value="Genomic_DNA"/>
</dbReference>
<dbReference type="InterPro" id="IPR022409">
    <property type="entry name" value="PKD/Chitinase_dom"/>
</dbReference>
<dbReference type="SUPFAM" id="SSF56219">
    <property type="entry name" value="DNase I-like"/>
    <property type="match status" value="1"/>
</dbReference>
<dbReference type="SMART" id="SM00089">
    <property type="entry name" value="PKD"/>
    <property type="match status" value="2"/>
</dbReference>
<dbReference type="CDD" id="cd00146">
    <property type="entry name" value="PKD"/>
    <property type="match status" value="1"/>
</dbReference>
<organism evidence="3">
    <name type="scientific">uncultured Frankineae bacterium</name>
    <dbReference type="NCBI Taxonomy" id="437475"/>
    <lineage>
        <taxon>Bacteria</taxon>
        <taxon>Bacillati</taxon>
        <taxon>Actinomycetota</taxon>
        <taxon>Actinomycetes</taxon>
        <taxon>Frankiales</taxon>
        <taxon>environmental samples</taxon>
    </lineage>
</organism>
<keyword evidence="3" id="KW-0378">Hydrolase</keyword>
<proteinExistence type="predicted"/>
<name>A0A6J4ME56_9ACTN</name>
<dbReference type="EC" id="3.1.3.1" evidence="3"/>
<evidence type="ECO:0000259" key="2">
    <source>
        <dbReference type="PROSITE" id="PS51841"/>
    </source>
</evidence>
<evidence type="ECO:0000313" key="3">
    <source>
        <dbReference type="EMBL" id="CAA9357239.1"/>
    </source>
</evidence>
<dbReference type="CDD" id="cd10283">
    <property type="entry name" value="MnuA_DNase1-like"/>
    <property type="match status" value="1"/>
</dbReference>
<dbReference type="SUPFAM" id="SSF49299">
    <property type="entry name" value="PKD domain"/>
    <property type="match status" value="2"/>
</dbReference>
<dbReference type="InterPro" id="IPR013783">
    <property type="entry name" value="Ig-like_fold"/>
</dbReference>
<reference evidence="3" key="1">
    <citation type="submission" date="2020-02" db="EMBL/GenBank/DDBJ databases">
        <authorList>
            <person name="Meier V. D."/>
        </authorList>
    </citation>
    <scope>NUCLEOTIDE SEQUENCE</scope>
    <source>
        <strain evidence="3">AVDCRST_MAG07</strain>
    </source>
</reference>
<sequence length="1063" mass="108515">MLADPSSASCRSSVAGALACPKDLSMPFHRSVGHAALLALAASSLTLVATPAAAVSPDLVISQVYGGGGNTGAPYAQDFVELFNRGTAPVSTEGLSVQYASATGTGAFGASSSQLVALTPATVAPGASHLVGLAGGTVVAPPLPAPDSTGTINVSGTAGKVALVTGTTSLGCNGSSSPCSADQLQRVKDLVGFGSANFFEGASAAPAASNTTAVLRAGGGCTDTDSNGADFAAVAPAPRNAATTATPCVATTPDPDPEPEPELPVGPQHGSVQKISAVQGNGGTSPLVGQRVTVEAVVTATTTTRDALSGFFLQEQDADSDTDDATSEGLEVACAAACPAALKVGDLVRATGSVGETFTNTALNAGGADGLVTVEASGQSRPTPATITLPASRPLTDDALFESIEGMLTTVSTPLVVTEFFNLARFGEVVLAPGRAYQHSHTTAPTTKAAYDAHVAELAKSRLVLDDDSGDQNDATSGPDSNEPYAYPTGGLAVDNRLRGGDSITSLTGVLQYGFGSWRMRPAATETYAFTSSNPRTVTPEAVGGTLKVASFNVLNYFRTIDTTSSNNAGACGPSGTADCRGADSEAELERQRAKIVAALTAMDPDIAGLIEIQNDDDVALAHLVEGLNAATAPGTYDYLRTGPIGTDAIKLAFVYKPATVELVGPHEILDSSVDPRFEDTRSRPALAQTFREKATRQAVTVSVNHFKSKGSACGTGDPDLGDGAGNCNLARTRAAQALGDWLKTDPTGSGDPDVLVIGDLNSYKREQPITELRNAGFTDLIERFGGEKAYGYLFDGQLGYLDHGLATASLVPQVTGATEWHINADEPQLFDYNDTVTDAGESPFERESAARELYAATPYRSSDHDPVIVGLQLVRPNVAPVAAAGGPYAVDTTRSVQLDASASTDPDGDPLTYAWDLDGDGAYDDATGVRPTFTAGTTVGTVTVAVQVSDGRATSTATASVVVSKLNTAPVASAGGPYAARPTRTVVLDASRSSDADGDALTYAWDLDADGAFDDATGVRPTYRAGTAVGRFPVAVQVSDGKASATARTYVDVPRAASTPRG</sequence>
<feature type="region of interest" description="Disordered" evidence="1">
    <location>
        <begin position="463"/>
        <end position="487"/>
    </location>
</feature>
<dbReference type="GO" id="GO:0004035">
    <property type="term" value="F:alkaline phosphatase activity"/>
    <property type="evidence" value="ECO:0007669"/>
    <property type="project" value="UniProtKB-EC"/>
</dbReference>
<protein>
    <submittedName>
        <fullName evidence="3">Alkaline phosphatase</fullName>
        <ecNumber evidence="3">3.1.3.1</ecNumber>
    </submittedName>
</protein>
<dbReference type="PANTHER" id="PTHR42834:SF1">
    <property type="entry name" value="ENDONUCLEASE_EXONUCLEASE_PHOSPHATASE FAMILY PROTEIN (AFU_ORTHOLOGUE AFUA_3G09210)"/>
    <property type="match status" value="1"/>
</dbReference>
<dbReference type="InterPro" id="IPR036691">
    <property type="entry name" value="Endo/exonu/phosph_ase_sf"/>
</dbReference>
<dbReference type="InterPro" id="IPR000601">
    <property type="entry name" value="PKD_dom"/>
</dbReference>
<dbReference type="PANTHER" id="PTHR42834">
    <property type="entry name" value="ENDONUCLEASE/EXONUCLEASE/PHOSPHATASE FAMILY PROTEIN (AFU_ORTHOLOGUE AFUA_3G09210)"/>
    <property type="match status" value="1"/>
</dbReference>
<dbReference type="Pfam" id="PF03372">
    <property type="entry name" value="Exo_endo_phos"/>
    <property type="match status" value="1"/>
</dbReference>
<dbReference type="Gene3D" id="3.60.10.10">
    <property type="entry name" value="Endonuclease/exonuclease/phosphatase"/>
    <property type="match status" value="1"/>
</dbReference>
<dbReference type="AlphaFoldDB" id="A0A6J4ME56"/>
<dbReference type="InterPro" id="IPR001322">
    <property type="entry name" value="Lamin_tail_dom"/>
</dbReference>
<feature type="domain" description="LTD" evidence="2">
    <location>
        <begin position="41"/>
        <end position="253"/>
    </location>
</feature>
<dbReference type="Gene3D" id="2.60.40.10">
    <property type="entry name" value="Immunoglobulins"/>
    <property type="match status" value="2"/>
</dbReference>
<dbReference type="InterPro" id="IPR047971">
    <property type="entry name" value="ExeM-like"/>
</dbReference>
<dbReference type="NCBIfam" id="NF033681">
    <property type="entry name" value="ExeM_NucH_DNase"/>
    <property type="match status" value="1"/>
</dbReference>